<sequence>MKFKSNVQTQFEKAGWFENRNIETALNQKINNFGELPNHLKEFLIFYGDLVIEDCKPYKSDVVNTLNTKIDFLKNNVSANLPFPGIYYKVGYFYPDHYMIYTDLKSSVYLVGDSYFKMNTIFIKGIENLIEDNWDQCLEWNPDTKEWVKEY</sequence>
<proteinExistence type="predicted"/>
<dbReference type="AlphaFoldDB" id="A0A3S4M2I1"/>
<organism evidence="1 2">
    <name type="scientific">Chryseobacterium gleum</name>
    <name type="common">Flavobacterium gleum</name>
    <dbReference type="NCBI Taxonomy" id="250"/>
    <lineage>
        <taxon>Bacteria</taxon>
        <taxon>Pseudomonadati</taxon>
        <taxon>Bacteroidota</taxon>
        <taxon>Flavobacteriia</taxon>
        <taxon>Flavobacteriales</taxon>
        <taxon>Weeksellaceae</taxon>
        <taxon>Chryseobacterium group</taxon>
        <taxon>Chryseobacterium</taxon>
    </lineage>
</organism>
<gene>
    <name evidence="1" type="ORF">NCTC11432_03527</name>
</gene>
<dbReference type="Proteomes" id="UP000279227">
    <property type="component" value="Chromosome"/>
</dbReference>
<dbReference type="STRING" id="525257.HMPREF0204_10485"/>
<dbReference type="OrthoDB" id="1277282at2"/>
<dbReference type="GeneID" id="93019412"/>
<name>A0A3S4M2I1_CHRGE</name>
<accession>A0A3S4M2I1</accession>
<protein>
    <recommendedName>
        <fullName evidence="3">SMI1 / KNR4 family</fullName>
    </recommendedName>
</protein>
<reference evidence="1 2" key="1">
    <citation type="submission" date="2018-12" db="EMBL/GenBank/DDBJ databases">
        <authorList>
            <consortium name="Pathogen Informatics"/>
        </authorList>
    </citation>
    <scope>NUCLEOTIDE SEQUENCE [LARGE SCALE GENOMIC DNA]</scope>
    <source>
        <strain evidence="1 2">NCTC11432</strain>
    </source>
</reference>
<dbReference type="RefSeq" id="WP_002982522.1">
    <property type="nucleotide sequence ID" value="NZ_CP068486.1"/>
</dbReference>
<dbReference type="KEGG" id="cgle:NCTC11432_03527"/>
<evidence type="ECO:0000313" key="2">
    <source>
        <dbReference type="Proteomes" id="UP000279227"/>
    </source>
</evidence>
<dbReference type="EMBL" id="LR134289">
    <property type="protein sequence ID" value="VEE09952.1"/>
    <property type="molecule type" value="Genomic_DNA"/>
</dbReference>
<evidence type="ECO:0008006" key="3">
    <source>
        <dbReference type="Google" id="ProtNLM"/>
    </source>
</evidence>
<evidence type="ECO:0000313" key="1">
    <source>
        <dbReference type="EMBL" id="VEE09952.1"/>
    </source>
</evidence>